<evidence type="ECO:0000256" key="2">
    <source>
        <dbReference type="SAM" id="SignalP"/>
    </source>
</evidence>
<feature type="disulfide bond" evidence="1">
    <location>
        <begin position="87"/>
        <end position="93"/>
    </location>
</feature>
<dbReference type="PANTHER" id="PTHR31013">
    <property type="entry name" value="THAUMATIN FAMILY PROTEIN-RELATED"/>
    <property type="match status" value="1"/>
</dbReference>
<dbReference type="STRING" id="1611254.A0A2G5U188"/>
<feature type="chain" id="PRO_5013714168" description="Thaumatin-like protein" evidence="2">
    <location>
        <begin position="22"/>
        <end position="236"/>
    </location>
</feature>
<reference evidence="4" key="1">
    <citation type="submission" date="2017-10" db="EMBL/GenBank/DDBJ databases">
        <title>Rapid genome shrinkage in a self-fertile nematode reveals novel sperm competition proteins.</title>
        <authorList>
            <person name="Yin D."/>
            <person name="Schwarz E.M."/>
            <person name="Thomas C.G."/>
            <person name="Felde R.L."/>
            <person name="Korf I.F."/>
            <person name="Cutter A.D."/>
            <person name="Schartner C.M."/>
            <person name="Ralston E.J."/>
            <person name="Meyer B.J."/>
            <person name="Haag E.S."/>
        </authorList>
    </citation>
    <scope>NUCLEOTIDE SEQUENCE [LARGE SCALE GENOMIC DNA]</scope>
    <source>
        <strain evidence="4">JU1422</strain>
    </source>
</reference>
<dbReference type="InterPro" id="IPR037176">
    <property type="entry name" value="Osmotin/thaumatin-like_sf"/>
</dbReference>
<gene>
    <name evidence="3" type="primary">Cnig_chr_IV.g13275</name>
    <name evidence="3" type="ORF">B9Z55_013275</name>
</gene>
<proteinExistence type="predicted"/>
<accession>A0A2G5U188</accession>
<keyword evidence="1" id="KW-1015">Disulfide bond</keyword>
<dbReference type="SUPFAM" id="SSF49870">
    <property type="entry name" value="Osmotin, thaumatin-like protein"/>
    <property type="match status" value="1"/>
</dbReference>
<evidence type="ECO:0000313" key="3">
    <source>
        <dbReference type="EMBL" id="PIC33213.1"/>
    </source>
</evidence>
<feature type="disulfide bond" evidence="1">
    <location>
        <begin position="146"/>
        <end position="206"/>
    </location>
</feature>
<evidence type="ECO:0000256" key="1">
    <source>
        <dbReference type="PIRSR" id="PIRSR002703-1"/>
    </source>
</evidence>
<dbReference type="Proteomes" id="UP000230233">
    <property type="component" value="Chromosome IV"/>
</dbReference>
<dbReference type="PROSITE" id="PS51367">
    <property type="entry name" value="THAUMATIN_2"/>
    <property type="match status" value="1"/>
</dbReference>
<sequence>MSSYVLLLFSLFLTLPLAIHTREINIYNKCPFTVWPGILGLGNPAGGGFRLNSGENRSILVNEGWTEGKIWARTDCDGNMRCATGGCGSRVQCNGVGGKPPATVAEFTFLAVRGDDYYQVSMEDGYNIPVLINVTGIRDCKNVGGCSKDINEFCPGELAIKKDGKTVACKSGCLAYNNDRECCRGDFNFPMRCFPSKTAWFFGEACPTAFTYAYDLVNKWYRCDNDNMNEFVVQFC</sequence>
<name>A0A2G5U188_9PELO</name>
<comment type="caution">
    <text evidence="3">The sequence shown here is derived from an EMBL/GenBank/DDBJ whole genome shotgun (WGS) entry which is preliminary data.</text>
</comment>
<dbReference type="SMART" id="SM00205">
    <property type="entry name" value="THN"/>
    <property type="match status" value="1"/>
</dbReference>
<feature type="disulfide bond" evidence="1">
    <location>
        <begin position="173"/>
        <end position="182"/>
    </location>
</feature>
<dbReference type="OrthoDB" id="430315at2759"/>
<protein>
    <recommendedName>
        <fullName evidence="5">Thaumatin-like protein</fullName>
    </recommendedName>
</protein>
<feature type="disulfide bond" evidence="1">
    <location>
        <begin position="183"/>
        <end position="193"/>
    </location>
</feature>
<keyword evidence="4" id="KW-1185">Reference proteome</keyword>
<dbReference type="Pfam" id="PF00314">
    <property type="entry name" value="Thaumatin"/>
    <property type="match status" value="1"/>
</dbReference>
<organism evidence="3 4">
    <name type="scientific">Caenorhabditis nigoni</name>
    <dbReference type="NCBI Taxonomy" id="1611254"/>
    <lineage>
        <taxon>Eukaryota</taxon>
        <taxon>Metazoa</taxon>
        <taxon>Ecdysozoa</taxon>
        <taxon>Nematoda</taxon>
        <taxon>Chromadorea</taxon>
        <taxon>Rhabditida</taxon>
        <taxon>Rhabditina</taxon>
        <taxon>Rhabditomorpha</taxon>
        <taxon>Rhabditoidea</taxon>
        <taxon>Rhabditidae</taxon>
        <taxon>Peloderinae</taxon>
        <taxon>Caenorhabditis</taxon>
    </lineage>
</organism>
<keyword evidence="2" id="KW-0732">Signal</keyword>
<dbReference type="AlphaFoldDB" id="A0A2G5U188"/>
<evidence type="ECO:0008006" key="5">
    <source>
        <dbReference type="Google" id="ProtNLM"/>
    </source>
</evidence>
<feature type="disulfide bond" evidence="1">
    <location>
        <begin position="30"/>
        <end position="236"/>
    </location>
</feature>
<dbReference type="FunFam" id="2.60.110.10:FF:000004">
    <property type="entry name" value="THAUMATIN-LIKE PROTEIN 1"/>
    <property type="match status" value="1"/>
</dbReference>
<dbReference type="PANTHER" id="PTHR31013:SF12">
    <property type="entry name" value="PATHOGENESIS-RELATED PROTEIN 5-LIKE"/>
    <property type="match status" value="1"/>
</dbReference>
<feature type="disulfide bond" evidence="1">
    <location>
        <begin position="154"/>
        <end position="169"/>
    </location>
</feature>
<feature type="signal peptide" evidence="2">
    <location>
        <begin position="1"/>
        <end position="21"/>
    </location>
</feature>
<dbReference type="PRINTS" id="PR00347">
    <property type="entry name" value="THAUMATIN"/>
</dbReference>
<dbReference type="Gene3D" id="2.60.110.10">
    <property type="entry name" value="Thaumatin"/>
    <property type="match status" value="1"/>
</dbReference>
<feature type="disulfide bond" evidence="1">
    <location>
        <begin position="76"/>
        <end position="82"/>
    </location>
</feature>
<feature type="disulfide bond" evidence="1">
    <location>
        <begin position="140"/>
        <end position="223"/>
    </location>
</feature>
<dbReference type="EMBL" id="PDUG01000004">
    <property type="protein sequence ID" value="PIC33213.1"/>
    <property type="molecule type" value="Genomic_DNA"/>
</dbReference>
<evidence type="ECO:0000313" key="4">
    <source>
        <dbReference type="Proteomes" id="UP000230233"/>
    </source>
</evidence>
<dbReference type="PIRSF" id="PIRSF002703">
    <property type="entry name" value="Thaumatin"/>
    <property type="match status" value="1"/>
</dbReference>
<dbReference type="InterPro" id="IPR001938">
    <property type="entry name" value="Thaumatin"/>
</dbReference>